<reference evidence="3 4" key="1">
    <citation type="journal article" date="2012" name="Science">
        <title>The Paleozoic origin of enzymatic lignin decomposition reconstructed from 31 fungal genomes.</title>
        <authorList>
            <person name="Floudas D."/>
            <person name="Binder M."/>
            <person name="Riley R."/>
            <person name="Barry K."/>
            <person name="Blanchette R.A."/>
            <person name="Henrissat B."/>
            <person name="Martinez A.T."/>
            <person name="Otillar R."/>
            <person name="Spatafora J.W."/>
            <person name="Yadav J.S."/>
            <person name="Aerts A."/>
            <person name="Benoit I."/>
            <person name="Boyd A."/>
            <person name="Carlson A."/>
            <person name="Copeland A."/>
            <person name="Coutinho P.M."/>
            <person name="de Vries R.P."/>
            <person name="Ferreira P."/>
            <person name="Findley K."/>
            <person name="Foster B."/>
            <person name="Gaskell J."/>
            <person name="Glotzer D."/>
            <person name="Gorecki P."/>
            <person name="Heitman J."/>
            <person name="Hesse C."/>
            <person name="Hori C."/>
            <person name="Igarashi K."/>
            <person name="Jurgens J.A."/>
            <person name="Kallen N."/>
            <person name="Kersten P."/>
            <person name="Kohler A."/>
            <person name="Kuees U."/>
            <person name="Kumar T.K.A."/>
            <person name="Kuo A."/>
            <person name="LaButti K."/>
            <person name="Larrondo L.F."/>
            <person name="Lindquist E."/>
            <person name="Ling A."/>
            <person name="Lombard V."/>
            <person name="Lucas S."/>
            <person name="Lundell T."/>
            <person name="Martin R."/>
            <person name="McLaughlin D.J."/>
            <person name="Morgenstern I."/>
            <person name="Morin E."/>
            <person name="Murat C."/>
            <person name="Nagy L.G."/>
            <person name="Nolan M."/>
            <person name="Ohm R.A."/>
            <person name="Patyshakuliyeva A."/>
            <person name="Rokas A."/>
            <person name="Ruiz-Duenas F.J."/>
            <person name="Sabat G."/>
            <person name="Salamov A."/>
            <person name="Samejima M."/>
            <person name="Schmutz J."/>
            <person name="Slot J.C."/>
            <person name="St John F."/>
            <person name="Stenlid J."/>
            <person name="Sun H."/>
            <person name="Sun S."/>
            <person name="Syed K."/>
            <person name="Tsang A."/>
            <person name="Wiebenga A."/>
            <person name="Young D."/>
            <person name="Pisabarro A."/>
            <person name="Eastwood D.C."/>
            <person name="Martin F."/>
            <person name="Cullen D."/>
            <person name="Grigoriev I.V."/>
            <person name="Hibbett D.S."/>
        </authorList>
    </citation>
    <scope>NUCLEOTIDE SEQUENCE [LARGE SCALE GENOMIC DNA]</scope>
    <source>
        <strain evidence="3 4">MD-104</strain>
    </source>
</reference>
<feature type="region of interest" description="Disordered" evidence="1">
    <location>
        <begin position="181"/>
        <end position="230"/>
    </location>
</feature>
<evidence type="ECO:0000313" key="3">
    <source>
        <dbReference type="EMBL" id="PCH35402.1"/>
    </source>
</evidence>
<feature type="compositionally biased region" description="Pro residues" evidence="1">
    <location>
        <begin position="55"/>
        <end position="65"/>
    </location>
</feature>
<sequence length="462" mass="48819">MSTLPPSPIPLLTSRENGIEILSPAVARKEGAPLTSSRSSSPSASSSRASSLSPDPSPLPSPAPSSPCMVPTFKREKEQLHRLMKKRRTTHARWSILAVPFVLALITLSTRYLSHPAVLDFLSHEHYSVNSWQALAASLTDWHAEAHGRHEKRASYGSSQEMVEISSTDSFTLVSTSATPASESASSSTSASSTSLVSTSPTSSSSPGDTTVPTIPASSPVLPTPFPQPFDTTLSPNFSTQSCYTFFQNMTQTESFRDCRPFSLLVAQSTAFIEAQNNLTLLNNVLWGTCNTGPSLDQCTANMDWFAQELQTACAIDLKANNELAASTLVGLHAYSLMRATACLPANTTNTYCYIDAVANSGSADAYFYELPLGLSVPNGTTPSCSMCIQDVMAVYVEEGLGTADLGTTYAHAAAVADTACGNGFVQAVESQSKSGGSPVAPVAQAAAWALALSVMSAAWAW</sequence>
<evidence type="ECO:0000313" key="4">
    <source>
        <dbReference type="Proteomes" id="UP000218811"/>
    </source>
</evidence>
<dbReference type="OrthoDB" id="2564812at2759"/>
<dbReference type="PANTHER" id="PTHR39460:SF1">
    <property type="entry name" value="C6 TRANSCRIPTION FACTOR"/>
    <property type="match status" value="1"/>
</dbReference>
<dbReference type="PANTHER" id="PTHR39460">
    <property type="entry name" value="EXPRESSED PROTEIN"/>
    <property type="match status" value="1"/>
</dbReference>
<feature type="compositionally biased region" description="Low complexity" evidence="1">
    <location>
        <begin position="36"/>
        <end position="54"/>
    </location>
</feature>
<dbReference type="Proteomes" id="UP000218811">
    <property type="component" value="Unassembled WGS sequence"/>
</dbReference>
<proteinExistence type="predicted"/>
<dbReference type="InterPro" id="IPR056146">
    <property type="entry name" value="DUF7729"/>
</dbReference>
<evidence type="ECO:0000259" key="2">
    <source>
        <dbReference type="Pfam" id="PF24855"/>
    </source>
</evidence>
<name>A0A2H3IZI4_WOLCO</name>
<dbReference type="EMBL" id="KB467843">
    <property type="protein sequence ID" value="PCH35402.1"/>
    <property type="molecule type" value="Genomic_DNA"/>
</dbReference>
<feature type="region of interest" description="Disordered" evidence="1">
    <location>
        <begin position="22"/>
        <end position="70"/>
    </location>
</feature>
<keyword evidence="4" id="KW-1185">Reference proteome</keyword>
<accession>A0A2H3IZI4</accession>
<dbReference type="Pfam" id="PF24855">
    <property type="entry name" value="DUF7729"/>
    <property type="match status" value="1"/>
</dbReference>
<protein>
    <recommendedName>
        <fullName evidence="2">DUF7729 domain-containing protein</fullName>
    </recommendedName>
</protein>
<dbReference type="AlphaFoldDB" id="A0A2H3IZI4"/>
<organism evidence="3 4">
    <name type="scientific">Wolfiporia cocos (strain MD-104)</name>
    <name type="common">Brown rot fungus</name>
    <dbReference type="NCBI Taxonomy" id="742152"/>
    <lineage>
        <taxon>Eukaryota</taxon>
        <taxon>Fungi</taxon>
        <taxon>Dikarya</taxon>
        <taxon>Basidiomycota</taxon>
        <taxon>Agaricomycotina</taxon>
        <taxon>Agaricomycetes</taxon>
        <taxon>Polyporales</taxon>
        <taxon>Phaeolaceae</taxon>
        <taxon>Wolfiporia</taxon>
    </lineage>
</organism>
<evidence type="ECO:0000256" key="1">
    <source>
        <dbReference type="SAM" id="MobiDB-lite"/>
    </source>
</evidence>
<feature type="domain" description="DUF7729" evidence="2">
    <location>
        <begin position="225"/>
        <end position="428"/>
    </location>
</feature>
<gene>
    <name evidence="3" type="ORF">WOLCODRAFT_139891</name>
</gene>
<feature type="compositionally biased region" description="Low complexity" evidence="1">
    <location>
        <begin position="181"/>
        <end position="214"/>
    </location>
</feature>
<dbReference type="OMA" id="FSTQSCY"/>